<protein>
    <submittedName>
        <fullName evidence="3">Major facilitator superfamily transport protein</fullName>
    </submittedName>
</protein>
<feature type="transmembrane region" description="Helical" evidence="1">
    <location>
        <begin position="167"/>
        <end position="188"/>
    </location>
</feature>
<sequence length="407" mass="40412">MTRRPTRIENATLLSVGGIGYGALLFVWFSLPAYLSAITDALGLSGTQAGVLAGAIPLTYIPLGLLSGLVVDRVGARTSIGLGIALAGLGQFGRASAGGFPSMFALTLLMGVGATGITFGLPKLAAELYPPAFVGRAASVYLLASYAGSATVFAAGRSVLGPALGGWRPLFAASGTVMLALAVGWAFLAWGVPAGRHDPDDGADESEGFALASLRSDVRAVFAHRDLRLLVLLGTAYLFVIHGLQGWLVTLFEARGITPGLAGGVTAVLVGGQIAGVLAAPALADRFGATREALVGCGAIACVGVLGLFFTPALALLLVLPVVSVGVGVGGLSPLIRAIPVEIEGIGPALTGTAVGLVFAVGEVGGFLGPVVVGALRDATGSFAPGLALCAAAALVTVGAGASMSEL</sequence>
<keyword evidence="1" id="KW-0812">Transmembrane</keyword>
<evidence type="ECO:0000259" key="2">
    <source>
        <dbReference type="PROSITE" id="PS50850"/>
    </source>
</evidence>
<dbReference type="PANTHER" id="PTHR23523">
    <property type="match status" value="1"/>
</dbReference>
<dbReference type="Pfam" id="PF07690">
    <property type="entry name" value="MFS_1"/>
    <property type="match status" value="1"/>
</dbReference>
<dbReference type="GO" id="GO:0022857">
    <property type="term" value="F:transmembrane transporter activity"/>
    <property type="evidence" value="ECO:0007669"/>
    <property type="project" value="InterPro"/>
</dbReference>
<dbReference type="HOGENOM" id="CLU_001265_0_0_2"/>
<dbReference type="InterPro" id="IPR052524">
    <property type="entry name" value="MFS_Cyanate_Porter"/>
</dbReference>
<evidence type="ECO:0000256" key="1">
    <source>
        <dbReference type="SAM" id="Phobius"/>
    </source>
</evidence>
<dbReference type="OrthoDB" id="268895at2157"/>
<feature type="transmembrane region" description="Helical" evidence="1">
    <location>
        <begin position="348"/>
        <end position="376"/>
    </location>
</feature>
<dbReference type="EMBL" id="HF582854">
    <property type="protein sequence ID" value="CCQ36621.1"/>
    <property type="molecule type" value="Genomic_DNA"/>
</dbReference>
<organism evidence="3 4">
    <name type="scientific">Natronomonas moolapensis (strain DSM 18674 / CECT 7526 / JCM 14361 / 8.8.11)</name>
    <dbReference type="NCBI Taxonomy" id="268739"/>
    <lineage>
        <taxon>Archaea</taxon>
        <taxon>Methanobacteriati</taxon>
        <taxon>Methanobacteriota</taxon>
        <taxon>Stenosarchaea group</taxon>
        <taxon>Halobacteria</taxon>
        <taxon>Halobacteriales</taxon>
        <taxon>Natronomonadaceae</taxon>
        <taxon>Natronomonas</taxon>
    </lineage>
</organism>
<dbReference type="AlphaFoldDB" id="M1XR45"/>
<accession>M1XR45</accession>
<keyword evidence="4" id="KW-1185">Reference proteome</keyword>
<dbReference type="Proteomes" id="UP000011867">
    <property type="component" value="Chromosome"/>
</dbReference>
<feature type="transmembrane region" description="Helical" evidence="1">
    <location>
        <begin position="133"/>
        <end position="155"/>
    </location>
</feature>
<feature type="transmembrane region" description="Helical" evidence="1">
    <location>
        <begin position="229"/>
        <end position="249"/>
    </location>
</feature>
<dbReference type="RefSeq" id="WP_015409418.1">
    <property type="nucleotide sequence ID" value="NC_020388.1"/>
</dbReference>
<feature type="domain" description="Major facilitator superfamily (MFS) profile" evidence="2">
    <location>
        <begin position="10"/>
        <end position="407"/>
    </location>
</feature>
<dbReference type="SUPFAM" id="SSF103473">
    <property type="entry name" value="MFS general substrate transporter"/>
    <property type="match status" value="1"/>
</dbReference>
<dbReference type="KEGG" id="nmo:Nmlp_2454"/>
<feature type="transmembrane region" description="Helical" evidence="1">
    <location>
        <begin position="261"/>
        <end position="281"/>
    </location>
</feature>
<feature type="transmembrane region" description="Helical" evidence="1">
    <location>
        <begin position="51"/>
        <end position="71"/>
    </location>
</feature>
<feature type="transmembrane region" description="Helical" evidence="1">
    <location>
        <begin position="103"/>
        <end position="121"/>
    </location>
</feature>
<dbReference type="PANTHER" id="PTHR23523:SF2">
    <property type="entry name" value="2-NITROIMIDAZOLE TRANSPORTER"/>
    <property type="match status" value="1"/>
</dbReference>
<feature type="transmembrane region" description="Helical" evidence="1">
    <location>
        <begin position="78"/>
        <end position="97"/>
    </location>
</feature>
<feature type="transmembrane region" description="Helical" evidence="1">
    <location>
        <begin position="382"/>
        <end position="402"/>
    </location>
</feature>
<dbReference type="STRING" id="268739.Nmlp_2454"/>
<feature type="transmembrane region" description="Helical" evidence="1">
    <location>
        <begin position="12"/>
        <end position="31"/>
    </location>
</feature>
<dbReference type="eggNOG" id="arCOG00134">
    <property type="taxonomic scope" value="Archaea"/>
</dbReference>
<proteinExistence type="predicted"/>
<dbReference type="InterPro" id="IPR020846">
    <property type="entry name" value="MFS_dom"/>
</dbReference>
<dbReference type="InterPro" id="IPR036259">
    <property type="entry name" value="MFS_trans_sf"/>
</dbReference>
<name>M1XR45_NATM8</name>
<keyword evidence="1" id="KW-1133">Transmembrane helix</keyword>
<dbReference type="InterPro" id="IPR011701">
    <property type="entry name" value="MFS"/>
</dbReference>
<dbReference type="Gene3D" id="1.20.1250.20">
    <property type="entry name" value="MFS general substrate transporter like domains"/>
    <property type="match status" value="1"/>
</dbReference>
<dbReference type="PROSITE" id="PS50850">
    <property type="entry name" value="MFS"/>
    <property type="match status" value="1"/>
</dbReference>
<dbReference type="GeneID" id="14651296"/>
<evidence type="ECO:0000313" key="3">
    <source>
        <dbReference type="EMBL" id="CCQ36621.1"/>
    </source>
</evidence>
<reference evidence="3 4" key="1">
    <citation type="journal article" date="2013" name="Genome Announc.">
        <title>Genome of the haloarchaeon Natronomonas moolapensis, a neutrophilic member of a previously haloalkaliphilic genus.</title>
        <authorList>
            <person name="Dyall-Smith M.L."/>
            <person name="Pfeiffer F."/>
            <person name="Oberwinkler T."/>
            <person name="Klee K."/>
            <person name="Rampp M."/>
            <person name="Palm P."/>
            <person name="Gross K."/>
            <person name="Schuster S.C."/>
            <person name="Oesterhelt D."/>
        </authorList>
    </citation>
    <scope>NUCLEOTIDE SEQUENCE [LARGE SCALE GENOMIC DNA]</scope>
    <source>
        <strain evidence="4">DSM 18674 / JCM 14361 / 8.8.11</strain>
    </source>
</reference>
<keyword evidence="1" id="KW-0472">Membrane</keyword>
<evidence type="ECO:0000313" key="4">
    <source>
        <dbReference type="Proteomes" id="UP000011867"/>
    </source>
</evidence>
<gene>
    <name evidence="3" type="ordered locus">Nmlp_2454</name>
</gene>